<gene>
    <name evidence="3" type="ORF">N7505_008039</name>
</gene>
<dbReference type="InterPro" id="IPR020999">
    <property type="entry name" value="Chitin_synth_reg_RCR"/>
</dbReference>
<evidence type="ECO:0000256" key="1">
    <source>
        <dbReference type="SAM" id="MobiDB-lite"/>
    </source>
</evidence>
<feature type="compositionally biased region" description="Pro residues" evidence="1">
    <location>
        <begin position="140"/>
        <end position="152"/>
    </location>
</feature>
<keyword evidence="4" id="KW-1185">Reference proteome</keyword>
<feature type="compositionally biased region" description="Low complexity" evidence="1">
    <location>
        <begin position="83"/>
        <end position="97"/>
    </location>
</feature>
<feature type="compositionally biased region" description="Polar residues" evidence="1">
    <location>
        <begin position="116"/>
        <end position="131"/>
    </location>
</feature>
<reference evidence="3 4" key="1">
    <citation type="journal article" date="2023" name="IMA Fungus">
        <title>Comparative genomic study of the Penicillium genus elucidates a diverse pangenome and 15 lateral gene transfer events.</title>
        <authorList>
            <person name="Petersen C."/>
            <person name="Sorensen T."/>
            <person name="Nielsen M.R."/>
            <person name="Sondergaard T.E."/>
            <person name="Sorensen J.L."/>
            <person name="Fitzpatrick D.A."/>
            <person name="Frisvad J.C."/>
            <person name="Nielsen K.L."/>
        </authorList>
    </citation>
    <scope>NUCLEOTIDE SEQUENCE [LARGE SCALE GENOMIC DNA]</scope>
    <source>
        <strain evidence="3 4">IBT 3361</strain>
    </source>
</reference>
<keyword evidence="2" id="KW-0472">Membrane</keyword>
<proteinExistence type="predicted"/>
<comment type="caution">
    <text evidence="3">The sequence shown here is derived from an EMBL/GenBank/DDBJ whole genome shotgun (WGS) entry which is preliminary data.</text>
</comment>
<feature type="transmembrane region" description="Helical" evidence="2">
    <location>
        <begin position="28"/>
        <end position="48"/>
    </location>
</feature>
<sequence>MPVLYPRYCSGYYHGNDCYSTWDSWGRWVAFAVIVGVAFLLFFSFALVSDASMHAAAEIMASALSQEPGGWLLPPGPPPPNQPIYQQPPYGDPYYQQNAPPQYSPNPQHHGYFGAQNASPQQQGIELQQPPNAYGTNGYAPPPGPPPNGRKD</sequence>
<protein>
    <submittedName>
        <fullName evidence="3">Uncharacterized protein</fullName>
    </submittedName>
</protein>
<dbReference type="EMBL" id="JAPVEB010000005">
    <property type="protein sequence ID" value="KAJ5264118.1"/>
    <property type="molecule type" value="Genomic_DNA"/>
</dbReference>
<feature type="region of interest" description="Disordered" evidence="1">
    <location>
        <begin position="68"/>
        <end position="152"/>
    </location>
</feature>
<organism evidence="3 4">
    <name type="scientific">Penicillium chrysogenum</name>
    <name type="common">Penicillium notatum</name>
    <dbReference type="NCBI Taxonomy" id="5076"/>
    <lineage>
        <taxon>Eukaryota</taxon>
        <taxon>Fungi</taxon>
        <taxon>Dikarya</taxon>
        <taxon>Ascomycota</taxon>
        <taxon>Pezizomycotina</taxon>
        <taxon>Eurotiomycetes</taxon>
        <taxon>Eurotiomycetidae</taxon>
        <taxon>Eurotiales</taxon>
        <taxon>Aspergillaceae</taxon>
        <taxon>Penicillium</taxon>
        <taxon>Penicillium chrysogenum species complex</taxon>
    </lineage>
</organism>
<evidence type="ECO:0000313" key="3">
    <source>
        <dbReference type="EMBL" id="KAJ5264118.1"/>
    </source>
</evidence>
<evidence type="ECO:0000313" key="4">
    <source>
        <dbReference type="Proteomes" id="UP001220256"/>
    </source>
</evidence>
<name>A0ABQ8WD50_PENCH</name>
<dbReference type="Proteomes" id="UP001220256">
    <property type="component" value="Unassembled WGS sequence"/>
</dbReference>
<keyword evidence="2" id="KW-1133">Transmembrane helix</keyword>
<dbReference type="PANTHER" id="PTHR28187:SF1">
    <property type="entry name" value="PROTEIN RCR1-RELATED"/>
    <property type="match status" value="1"/>
</dbReference>
<dbReference type="PANTHER" id="PTHR28187">
    <property type="entry name" value="PROTEIN RCR1-RELATED"/>
    <property type="match status" value="1"/>
</dbReference>
<keyword evidence="2" id="KW-0812">Transmembrane</keyword>
<accession>A0ABQ8WD50</accession>
<feature type="compositionally biased region" description="Polar residues" evidence="1">
    <location>
        <begin position="98"/>
        <end position="107"/>
    </location>
</feature>
<evidence type="ECO:0000256" key="2">
    <source>
        <dbReference type="SAM" id="Phobius"/>
    </source>
</evidence>